<protein>
    <submittedName>
        <fullName evidence="1">Uncharacterized protein</fullName>
    </submittedName>
</protein>
<accession>A0A9D4W5F9</accession>
<reference evidence="1 2" key="1">
    <citation type="journal article" date="2022" name="Nat. Genet.">
        <title>Improved pea reference genome and pan-genome highlight genomic features and evolutionary characteristics.</title>
        <authorList>
            <person name="Yang T."/>
            <person name="Liu R."/>
            <person name="Luo Y."/>
            <person name="Hu S."/>
            <person name="Wang D."/>
            <person name="Wang C."/>
            <person name="Pandey M.K."/>
            <person name="Ge S."/>
            <person name="Xu Q."/>
            <person name="Li N."/>
            <person name="Li G."/>
            <person name="Huang Y."/>
            <person name="Saxena R.K."/>
            <person name="Ji Y."/>
            <person name="Li M."/>
            <person name="Yan X."/>
            <person name="He Y."/>
            <person name="Liu Y."/>
            <person name="Wang X."/>
            <person name="Xiang C."/>
            <person name="Varshney R.K."/>
            <person name="Ding H."/>
            <person name="Gao S."/>
            <person name="Zong X."/>
        </authorList>
    </citation>
    <scope>NUCLEOTIDE SEQUENCE [LARGE SCALE GENOMIC DNA]</scope>
    <source>
        <strain evidence="1 2">cv. Zhongwan 6</strain>
    </source>
</reference>
<proteinExistence type="predicted"/>
<comment type="caution">
    <text evidence="1">The sequence shown here is derived from an EMBL/GenBank/DDBJ whole genome shotgun (WGS) entry which is preliminary data.</text>
</comment>
<evidence type="ECO:0000313" key="2">
    <source>
        <dbReference type="Proteomes" id="UP001058974"/>
    </source>
</evidence>
<name>A0A9D4W5F9_PEA</name>
<dbReference type="AlphaFoldDB" id="A0A9D4W5F9"/>
<dbReference type="Gramene" id="Psat06G0205700-T1">
    <property type="protein sequence ID" value="KAI5395726.1"/>
    <property type="gene ID" value="KIW84_062057"/>
</dbReference>
<organism evidence="1 2">
    <name type="scientific">Pisum sativum</name>
    <name type="common">Garden pea</name>
    <name type="synonym">Lathyrus oleraceus</name>
    <dbReference type="NCBI Taxonomy" id="3888"/>
    <lineage>
        <taxon>Eukaryota</taxon>
        <taxon>Viridiplantae</taxon>
        <taxon>Streptophyta</taxon>
        <taxon>Embryophyta</taxon>
        <taxon>Tracheophyta</taxon>
        <taxon>Spermatophyta</taxon>
        <taxon>Magnoliopsida</taxon>
        <taxon>eudicotyledons</taxon>
        <taxon>Gunneridae</taxon>
        <taxon>Pentapetalae</taxon>
        <taxon>rosids</taxon>
        <taxon>fabids</taxon>
        <taxon>Fabales</taxon>
        <taxon>Fabaceae</taxon>
        <taxon>Papilionoideae</taxon>
        <taxon>50 kb inversion clade</taxon>
        <taxon>NPAAA clade</taxon>
        <taxon>Hologalegina</taxon>
        <taxon>IRL clade</taxon>
        <taxon>Fabeae</taxon>
        <taxon>Lathyrus</taxon>
    </lineage>
</organism>
<gene>
    <name evidence="1" type="ORF">KIW84_062057</name>
</gene>
<dbReference type="EMBL" id="JAMSHJ010000006">
    <property type="protein sequence ID" value="KAI5395726.1"/>
    <property type="molecule type" value="Genomic_DNA"/>
</dbReference>
<evidence type="ECO:0000313" key="1">
    <source>
        <dbReference type="EMBL" id="KAI5395726.1"/>
    </source>
</evidence>
<sequence length="102" mass="11669">MNKVSNKINDLTDEILIIKKLPKKGNKLPKNSSSVPFHFEESTIKWNFGYYRRMSFDKLYVKALKYNDIVELPSDAQLLKTILNAGACYPELVGTHATLEYG</sequence>
<dbReference type="Proteomes" id="UP001058974">
    <property type="component" value="Chromosome 6"/>
</dbReference>
<keyword evidence="2" id="KW-1185">Reference proteome</keyword>